<dbReference type="InterPro" id="IPR021109">
    <property type="entry name" value="Peptidase_aspartic_dom_sf"/>
</dbReference>
<evidence type="ECO:0000313" key="2">
    <source>
        <dbReference type="EMBL" id="KII83591.1"/>
    </source>
</evidence>
<feature type="region of interest" description="Disordered" evidence="1">
    <location>
        <begin position="1"/>
        <end position="112"/>
    </location>
</feature>
<feature type="region of interest" description="Disordered" evidence="1">
    <location>
        <begin position="957"/>
        <end position="978"/>
    </location>
</feature>
<name>A0A0C9SKE4_PLICR</name>
<dbReference type="Gene3D" id="2.40.70.10">
    <property type="entry name" value="Acid Proteases"/>
    <property type="match status" value="1"/>
</dbReference>
<feature type="compositionally biased region" description="Polar residues" evidence="1">
    <location>
        <begin position="335"/>
        <end position="345"/>
    </location>
</feature>
<feature type="compositionally biased region" description="Low complexity" evidence="1">
    <location>
        <begin position="76"/>
        <end position="86"/>
    </location>
</feature>
<feature type="region of interest" description="Disordered" evidence="1">
    <location>
        <begin position="327"/>
        <end position="374"/>
    </location>
</feature>
<protein>
    <submittedName>
        <fullName evidence="2">Uncharacterized protein</fullName>
    </submittedName>
</protein>
<dbReference type="Proteomes" id="UP000053263">
    <property type="component" value="Unassembled WGS sequence"/>
</dbReference>
<evidence type="ECO:0000313" key="3">
    <source>
        <dbReference type="Proteomes" id="UP000053263"/>
    </source>
</evidence>
<dbReference type="CDD" id="cd00303">
    <property type="entry name" value="retropepsin_like"/>
    <property type="match status" value="1"/>
</dbReference>
<dbReference type="SUPFAM" id="SSF50630">
    <property type="entry name" value="Acid proteases"/>
    <property type="match status" value="1"/>
</dbReference>
<feature type="compositionally biased region" description="Basic and acidic residues" evidence="1">
    <location>
        <begin position="65"/>
        <end position="75"/>
    </location>
</feature>
<evidence type="ECO:0000256" key="1">
    <source>
        <dbReference type="SAM" id="MobiDB-lite"/>
    </source>
</evidence>
<gene>
    <name evidence="2" type="ORF">PLICRDRAFT_32804</name>
</gene>
<organism evidence="2 3">
    <name type="scientific">Plicaturopsis crispa FD-325 SS-3</name>
    <dbReference type="NCBI Taxonomy" id="944288"/>
    <lineage>
        <taxon>Eukaryota</taxon>
        <taxon>Fungi</taxon>
        <taxon>Dikarya</taxon>
        <taxon>Basidiomycota</taxon>
        <taxon>Agaricomycotina</taxon>
        <taxon>Agaricomycetes</taxon>
        <taxon>Agaricomycetidae</taxon>
        <taxon>Amylocorticiales</taxon>
        <taxon>Amylocorticiaceae</taxon>
        <taxon>Plicatura</taxon>
        <taxon>Plicaturopsis crispa</taxon>
    </lineage>
</organism>
<feature type="compositionally biased region" description="Low complexity" evidence="1">
    <location>
        <begin position="346"/>
        <end position="358"/>
    </location>
</feature>
<dbReference type="EMBL" id="KN832575">
    <property type="protein sequence ID" value="KII83591.1"/>
    <property type="molecule type" value="Genomic_DNA"/>
</dbReference>
<accession>A0A0C9SKE4</accession>
<sequence length="978" mass="107750">MSLPNASDLPDADGKWRRRETPPHQPRGSREAPGETPVTAVKAGASKSTPAPFPPFPHAATATIDDIRNGKRRSDPQPAAGGAPPARSSFLNAVPEDADPTAPITRDDTTAFDDIPGLETAVAFAVSERSADDNSLDMDITNLGPVAMVPPEDRPAAIPASMVHVWDDLTNEQRLELQTVAADQGFLRRQLLVNMQLHSEHGAAAEVVDRRLRGIMEAVRDSQLEVNDLKSRTNRVVHDSIRYLRESGETDATIRALFALDRPPRQPVYNPIRITEVSPSPHAQSIIDESSPTRVAVDREISPMRANETLDQFEDRADTQIRRTAQSLEAWRGSSPLNRPETTTESASAPPTRPRSSSHVTWATGDLSHDPPSIRATEYNTAPARMDRDRGVPRTLDIDGISQQSLAHDRNTGSRMQDLSGLYARPAGHESRIGSLLGDEASVLLHGESLLGTIRTMIDQQVGQAGPPLPVGAKHPRIKEPVAYDGSDSHDMFINWLVGFLTWLRSHNVRGPESDEYRCMYMASYLSDEAKEWYNREVNNPLLPDRPTRFSDIVCAMHIRFVHSATARKATEDYEKCSYSPSGGVDGFYMELLKFASRMIEYPTSYDVRRRFMTGLPVSIHNSIIQTRGMSAEHSGLKELRLAAYQIEQSRTLLRSQEAARGAPLARPPQRARTPALASGPIVAATAARPTNNVRDGPRPPRDATNIECFTCHTKGHYSNDPACPKFSERRIIPGPRRLNAQRVVDPDDPDYIEDYDDGDEVNSWGGSQYEPDDQDIDTYPPYEDVAPVRVGGMRITMMTADKMPVQMNTIDLVHLANISRRQSTGDVSQPVRTRDMQITLTAEVDINGVPAYTLFDSGSTTDSISRNSLGSALGCAGSKSKISYFTRVPVKIGPISEDVNFDLVNLDRYDCIVGTPFMNKHNVCLDFGARLIRIGNDSVAALSVPAERAIIAKCPPPTRKPWDKTTPDDVIARPSSV</sequence>
<feature type="compositionally biased region" description="Basic and acidic residues" evidence="1">
    <location>
        <begin position="961"/>
        <end position="972"/>
    </location>
</feature>
<feature type="compositionally biased region" description="Basic and acidic residues" evidence="1">
    <location>
        <begin position="12"/>
        <end position="33"/>
    </location>
</feature>
<dbReference type="HOGENOM" id="CLU_304050_0_0_1"/>
<reference evidence="2 3" key="1">
    <citation type="submission" date="2014-06" db="EMBL/GenBank/DDBJ databases">
        <title>Evolutionary Origins and Diversification of the Mycorrhizal Mutualists.</title>
        <authorList>
            <consortium name="DOE Joint Genome Institute"/>
            <consortium name="Mycorrhizal Genomics Consortium"/>
            <person name="Kohler A."/>
            <person name="Kuo A."/>
            <person name="Nagy L.G."/>
            <person name="Floudas D."/>
            <person name="Copeland A."/>
            <person name="Barry K.W."/>
            <person name="Cichocki N."/>
            <person name="Veneault-Fourrey C."/>
            <person name="LaButti K."/>
            <person name="Lindquist E.A."/>
            <person name="Lipzen A."/>
            <person name="Lundell T."/>
            <person name="Morin E."/>
            <person name="Murat C."/>
            <person name="Riley R."/>
            <person name="Ohm R."/>
            <person name="Sun H."/>
            <person name="Tunlid A."/>
            <person name="Henrissat B."/>
            <person name="Grigoriev I.V."/>
            <person name="Hibbett D.S."/>
            <person name="Martin F."/>
        </authorList>
    </citation>
    <scope>NUCLEOTIDE SEQUENCE [LARGE SCALE GENOMIC DNA]</scope>
    <source>
        <strain evidence="2 3">FD-325 SS-3</strain>
    </source>
</reference>
<keyword evidence="3" id="KW-1185">Reference proteome</keyword>
<dbReference type="OrthoDB" id="3060267at2759"/>
<feature type="region of interest" description="Disordered" evidence="1">
    <location>
        <begin position="756"/>
        <end position="782"/>
    </location>
</feature>
<proteinExistence type="predicted"/>
<dbReference type="AlphaFoldDB" id="A0A0C9SKE4"/>